<name>A0ABV4P3X0_9GAMM</name>
<feature type="domain" description="Serine aminopeptidase S33" evidence="2">
    <location>
        <begin position="106"/>
        <end position="243"/>
    </location>
</feature>
<dbReference type="SUPFAM" id="SSF53474">
    <property type="entry name" value="alpha/beta-Hydrolases"/>
    <property type="match status" value="1"/>
</dbReference>
<dbReference type="PROSITE" id="PS51257">
    <property type="entry name" value="PROKAR_LIPOPROTEIN"/>
    <property type="match status" value="1"/>
</dbReference>
<gene>
    <name evidence="3" type="ORF">ACCI49_18090</name>
</gene>
<reference evidence="3 4" key="1">
    <citation type="submission" date="2024-08" db="EMBL/GenBank/DDBJ databases">
        <authorList>
            <person name="Ishaq N."/>
        </authorList>
    </citation>
    <scope>NUCLEOTIDE SEQUENCE [LARGE SCALE GENOMIC DNA]</scope>
    <source>
        <strain evidence="3 4">DSM 18651</strain>
    </source>
</reference>
<dbReference type="InterPro" id="IPR029058">
    <property type="entry name" value="AB_hydrolase_fold"/>
</dbReference>
<dbReference type="PANTHER" id="PTHR11614">
    <property type="entry name" value="PHOSPHOLIPASE-RELATED"/>
    <property type="match status" value="1"/>
</dbReference>
<dbReference type="PRINTS" id="PR00111">
    <property type="entry name" value="ABHYDROLASE"/>
</dbReference>
<keyword evidence="4" id="KW-1185">Reference proteome</keyword>
<evidence type="ECO:0000259" key="2">
    <source>
        <dbReference type="Pfam" id="PF12146"/>
    </source>
</evidence>
<accession>A0ABV4P3X0</accession>
<sequence>MKLKALLCCITFLVMLTSACSSNIAYFIESSKSFPYDHIVETHRIKELGFQKDSYCSRSSGICISYLYAKPIEAKKLRYSIELEAEGSDSIVELEIHRNSLDSMHTGTVILLHGFNMSKELMIHSALYFRFLGYDVVIPDLLGHGESGGEKKYGVGDSVAINELLDELIKKKSINDGNIFLLGNSMGGLAAAYVNASREDISGLILQAPMLPFDQAANNYIKAGYPLLSRFISTSQIREGALTALDNANISVDKTQIKPILYNTKIPVLLFSSPADSVAPYRYYKDLAKDNISVIPVPDRNHPSMAVIGNAEHEMLINWFNDNR</sequence>
<dbReference type="Pfam" id="PF12146">
    <property type="entry name" value="Hydrolase_4"/>
    <property type="match status" value="1"/>
</dbReference>
<protein>
    <submittedName>
        <fullName evidence="3">Alpha/beta hydrolase</fullName>
    </submittedName>
</protein>
<dbReference type="Gene3D" id="3.40.50.1820">
    <property type="entry name" value="alpha/beta hydrolase"/>
    <property type="match status" value="1"/>
</dbReference>
<evidence type="ECO:0000313" key="3">
    <source>
        <dbReference type="EMBL" id="MFA0812826.1"/>
    </source>
</evidence>
<dbReference type="InterPro" id="IPR000073">
    <property type="entry name" value="AB_hydrolase_1"/>
</dbReference>
<dbReference type="InterPro" id="IPR051044">
    <property type="entry name" value="MAG_DAG_Lipase"/>
</dbReference>
<comment type="caution">
    <text evidence="3">The sequence shown here is derived from an EMBL/GenBank/DDBJ whole genome shotgun (WGS) entry which is preliminary data.</text>
</comment>
<feature type="chain" id="PRO_5045611784" evidence="1">
    <location>
        <begin position="22"/>
        <end position="324"/>
    </location>
</feature>
<dbReference type="RefSeq" id="WP_371840554.1">
    <property type="nucleotide sequence ID" value="NZ_JBGMEK010000056.1"/>
</dbReference>
<keyword evidence="1" id="KW-0732">Signal</keyword>
<dbReference type="InterPro" id="IPR022742">
    <property type="entry name" value="Hydrolase_4"/>
</dbReference>
<keyword evidence="3" id="KW-0378">Hydrolase</keyword>
<dbReference type="GO" id="GO:0016787">
    <property type="term" value="F:hydrolase activity"/>
    <property type="evidence" value="ECO:0007669"/>
    <property type="project" value="UniProtKB-KW"/>
</dbReference>
<proteinExistence type="predicted"/>
<evidence type="ECO:0000313" key="4">
    <source>
        <dbReference type="Proteomes" id="UP001569428"/>
    </source>
</evidence>
<evidence type="ECO:0000256" key="1">
    <source>
        <dbReference type="SAM" id="SignalP"/>
    </source>
</evidence>
<feature type="signal peptide" evidence="1">
    <location>
        <begin position="1"/>
        <end position="21"/>
    </location>
</feature>
<dbReference type="EMBL" id="JBGMEK010000056">
    <property type="protein sequence ID" value="MFA0812826.1"/>
    <property type="molecule type" value="Genomic_DNA"/>
</dbReference>
<organism evidence="3 4">
    <name type="scientific">Microbulbifer epialgicus</name>
    <dbReference type="NCBI Taxonomy" id="393907"/>
    <lineage>
        <taxon>Bacteria</taxon>
        <taxon>Pseudomonadati</taxon>
        <taxon>Pseudomonadota</taxon>
        <taxon>Gammaproteobacteria</taxon>
        <taxon>Cellvibrionales</taxon>
        <taxon>Microbulbiferaceae</taxon>
        <taxon>Microbulbifer</taxon>
    </lineage>
</organism>
<dbReference type="Proteomes" id="UP001569428">
    <property type="component" value="Unassembled WGS sequence"/>
</dbReference>